<proteinExistence type="predicted"/>
<feature type="transmembrane region" description="Helical" evidence="2">
    <location>
        <begin position="372"/>
        <end position="390"/>
    </location>
</feature>
<feature type="region of interest" description="Disordered" evidence="1">
    <location>
        <begin position="1"/>
        <end position="25"/>
    </location>
</feature>
<keyword evidence="4" id="KW-1185">Reference proteome</keyword>
<sequence length="598" mass="66001">MSPTSFASSPGTLTNTTPNNNYSPSSMVATLELKNSNDPCLHDSNNISANGKDEVRIEGSTTSNSIVNGTTVIEAAATVPEAETSAAPLISAINNTHGRLRELGYISRNARNRASSTSTEDYTHSLSFASYDPQTAAAVTDASAATIVRINDEDERSEYTSCLEPGVADREDDGDEDKRRGGRRQLALQQQQQQQQQQQRQQQQHPVAEQAVYEECSEPVFSCSIPDWQTFKAGAIHKNSLQLVAFTLFEWCMVSYSGLQIWQHDQLVKDIGISDELLIHLGDIKTRTILFSQFGVQVTACIGITLLTWRLYSEFGWLVFQKLGADVSLRKMMKEYRLLFTLLKLDAFFFFGYAIQIAILTDKYWQKGLTEVAFAVPLSCIIILLGFCALRNENKVTMGGFITCLALLIGYMIYRLVALFQTLTGDPATDPYFFSRKTMTVFAGLTLFMTILALINAIVMLYNFNKGLKEAMRQYRVRRSGTIRSVTHSTRRLSIHGSGSINITAFTNTSGGCNTNNNGEQCLRAEAGIEIGAGAGARTGAEDGTETGATLGSRPAMVQKKGFSFLPNLQQGSKRTVIRYDVTTTTAVPTMTERWEIE</sequence>
<dbReference type="InParanoid" id="A0A1Y2GYF3"/>
<keyword evidence="2" id="KW-0472">Membrane</keyword>
<feature type="transmembrane region" description="Helical" evidence="2">
    <location>
        <begin position="294"/>
        <end position="312"/>
    </location>
</feature>
<dbReference type="Proteomes" id="UP000193648">
    <property type="component" value="Unassembled WGS sequence"/>
</dbReference>
<evidence type="ECO:0008006" key="5">
    <source>
        <dbReference type="Google" id="ProtNLM"/>
    </source>
</evidence>
<dbReference type="OrthoDB" id="2448307at2759"/>
<reference evidence="3 4" key="1">
    <citation type="submission" date="2016-07" db="EMBL/GenBank/DDBJ databases">
        <title>Pervasive Adenine N6-methylation of Active Genes in Fungi.</title>
        <authorList>
            <consortium name="DOE Joint Genome Institute"/>
            <person name="Mondo S.J."/>
            <person name="Dannebaum R.O."/>
            <person name="Kuo R.C."/>
            <person name="Labutti K."/>
            <person name="Haridas S."/>
            <person name="Kuo A."/>
            <person name="Salamov A."/>
            <person name="Ahrendt S.R."/>
            <person name="Lipzen A."/>
            <person name="Sullivan W."/>
            <person name="Andreopoulos W.B."/>
            <person name="Clum A."/>
            <person name="Lindquist E."/>
            <person name="Daum C."/>
            <person name="Ramamoorthy G.K."/>
            <person name="Gryganskyi A."/>
            <person name="Culley D."/>
            <person name="Magnuson J.K."/>
            <person name="James T.Y."/>
            <person name="O'Malley M.A."/>
            <person name="Stajich J.E."/>
            <person name="Spatafora J.W."/>
            <person name="Visel A."/>
            <person name="Grigoriev I.V."/>
        </authorList>
    </citation>
    <scope>NUCLEOTIDE SEQUENCE [LARGE SCALE GENOMIC DNA]</scope>
    <source>
        <strain evidence="3 4">NRRL 3116</strain>
    </source>
</reference>
<evidence type="ECO:0000256" key="1">
    <source>
        <dbReference type="SAM" id="MobiDB-lite"/>
    </source>
</evidence>
<protein>
    <recommendedName>
        <fullName evidence="5">TRP C-terminal domain-containing protein</fullName>
    </recommendedName>
</protein>
<dbReference type="PANTHER" id="PTHR34391">
    <property type="entry name" value="UPF0658 GOLGI APPARATUS MEMBRANE PROTEIN C1952.10C-RELATED"/>
    <property type="match status" value="1"/>
</dbReference>
<keyword evidence="2" id="KW-0812">Transmembrane</keyword>
<feature type="transmembrane region" description="Helical" evidence="2">
    <location>
        <begin position="402"/>
        <end position="421"/>
    </location>
</feature>
<feature type="compositionally biased region" description="Low complexity" evidence="1">
    <location>
        <begin position="8"/>
        <end position="25"/>
    </location>
</feature>
<dbReference type="InterPro" id="IPR040410">
    <property type="entry name" value="UPF0658_Golgi"/>
</dbReference>
<name>A0A1Y2GYF3_9FUNG</name>
<evidence type="ECO:0000256" key="2">
    <source>
        <dbReference type="SAM" id="Phobius"/>
    </source>
</evidence>
<dbReference type="RefSeq" id="XP_021885033.1">
    <property type="nucleotide sequence ID" value="XM_022026319.1"/>
</dbReference>
<evidence type="ECO:0000313" key="3">
    <source>
        <dbReference type="EMBL" id="ORZ27306.1"/>
    </source>
</evidence>
<organism evidence="3 4">
    <name type="scientific">Lobosporangium transversale</name>
    <dbReference type="NCBI Taxonomy" id="64571"/>
    <lineage>
        <taxon>Eukaryota</taxon>
        <taxon>Fungi</taxon>
        <taxon>Fungi incertae sedis</taxon>
        <taxon>Mucoromycota</taxon>
        <taxon>Mortierellomycotina</taxon>
        <taxon>Mortierellomycetes</taxon>
        <taxon>Mortierellales</taxon>
        <taxon>Mortierellaceae</taxon>
        <taxon>Lobosporangium</taxon>
    </lineage>
</organism>
<dbReference type="GeneID" id="33568162"/>
<accession>A0A1Y2GYF3</accession>
<dbReference type="EMBL" id="MCFF01000004">
    <property type="protein sequence ID" value="ORZ27306.1"/>
    <property type="molecule type" value="Genomic_DNA"/>
</dbReference>
<dbReference type="AlphaFoldDB" id="A0A1Y2GYF3"/>
<evidence type="ECO:0000313" key="4">
    <source>
        <dbReference type="Proteomes" id="UP000193648"/>
    </source>
</evidence>
<dbReference type="PANTHER" id="PTHR34391:SF2">
    <property type="entry name" value="TRP C-TERMINAL DOMAIN-CONTAINING PROTEIN"/>
    <property type="match status" value="1"/>
</dbReference>
<feature type="transmembrane region" description="Helical" evidence="2">
    <location>
        <begin position="338"/>
        <end position="360"/>
    </location>
</feature>
<keyword evidence="2" id="KW-1133">Transmembrane helix</keyword>
<comment type="caution">
    <text evidence="3">The sequence shown here is derived from an EMBL/GenBank/DDBJ whole genome shotgun (WGS) entry which is preliminary data.</text>
</comment>
<feature type="compositionally biased region" description="Low complexity" evidence="1">
    <location>
        <begin position="184"/>
        <end position="204"/>
    </location>
</feature>
<feature type="region of interest" description="Disordered" evidence="1">
    <location>
        <begin position="155"/>
        <end position="206"/>
    </location>
</feature>
<feature type="transmembrane region" description="Helical" evidence="2">
    <location>
        <begin position="441"/>
        <end position="464"/>
    </location>
</feature>
<gene>
    <name evidence="3" type="ORF">BCR41DRAFT_367666</name>
</gene>
<dbReference type="GO" id="GO:0005794">
    <property type="term" value="C:Golgi apparatus"/>
    <property type="evidence" value="ECO:0007669"/>
    <property type="project" value="TreeGrafter"/>
</dbReference>